<dbReference type="Pfam" id="PF25109">
    <property type="entry name" value="HAD_PNKP"/>
    <property type="match status" value="1"/>
</dbReference>
<sequence length="377" mass="40969">MVEPANVLLSGIVGSTAYGLAGPGSDIDRLGVYAAPTVEFHGLTPPAGRAATTVTTKPDVTFHEAGKFAALSLQANPTVTELMWLPDELYEARSALGDQLIGIRAAFLSAARVKDAYLGYATQQFKRMETRGDGSFSADTRKRTAKHARHLARLVHQGLGLYRTGELDVRLSDPGWYLGFGERVAAGDLAEARRVLARAEDDFAAARTPLPDEPDRDRVESWLHDVRAAHLARPAARGLYLVDLDGTVALRQDTDDVRSPYDWSRVGEDVPHTPIVEVVRALDAAGHRIIYLSGRSEECRAATGVWIAAHVGVPGEALLMRPAGDHRPDRVIKRALYERFVAPVGPVTAVLDDRASVVRMWRADLGLTVLQVAEGDF</sequence>
<accession>A0A7K1L9J0</accession>
<comment type="caution">
    <text evidence="2">The sequence shown here is derived from an EMBL/GenBank/DDBJ whole genome shotgun (WGS) entry which is preliminary data.</text>
</comment>
<protein>
    <recommendedName>
        <fullName evidence="1">Polynucleotide kinase PNKP phosphatase domain-containing protein</fullName>
    </recommendedName>
</protein>
<evidence type="ECO:0000313" key="2">
    <source>
        <dbReference type="EMBL" id="MUN41090.1"/>
    </source>
</evidence>
<dbReference type="PANTHER" id="PTHR34817">
    <property type="entry name" value="NUCLEOTIDYLTRANSFERASE"/>
    <property type="match status" value="1"/>
</dbReference>
<evidence type="ECO:0000259" key="1">
    <source>
        <dbReference type="Pfam" id="PF25109"/>
    </source>
</evidence>
<dbReference type="InterPro" id="IPR056782">
    <property type="entry name" value="HAD_PNKP"/>
</dbReference>
<keyword evidence="3" id="KW-1185">Reference proteome</keyword>
<name>A0A7K1L9J0_9ACTN</name>
<reference evidence="2 3" key="1">
    <citation type="submission" date="2019-11" db="EMBL/GenBank/DDBJ databases">
        <authorList>
            <person name="Cao P."/>
        </authorList>
    </citation>
    <scope>NUCLEOTIDE SEQUENCE [LARGE SCALE GENOMIC DNA]</scope>
    <source>
        <strain evidence="2 3">NEAU-AAG5</strain>
    </source>
</reference>
<dbReference type="RefSeq" id="WP_156220280.1">
    <property type="nucleotide sequence ID" value="NZ_WOFH01000013.1"/>
</dbReference>
<proteinExistence type="predicted"/>
<evidence type="ECO:0000313" key="3">
    <source>
        <dbReference type="Proteomes" id="UP000432015"/>
    </source>
</evidence>
<gene>
    <name evidence="2" type="ORF">GNZ18_31465</name>
</gene>
<dbReference type="InterPro" id="IPR018775">
    <property type="entry name" value="RlaP"/>
</dbReference>
<dbReference type="Pfam" id="PF10127">
    <property type="entry name" value="RlaP"/>
    <property type="match status" value="1"/>
</dbReference>
<dbReference type="PANTHER" id="PTHR34817:SF2">
    <property type="entry name" value="NUCLEOTIDYLTRANSFERASE"/>
    <property type="match status" value="1"/>
</dbReference>
<feature type="domain" description="Polynucleotide kinase PNKP phosphatase" evidence="1">
    <location>
        <begin position="240"/>
        <end position="377"/>
    </location>
</feature>
<organism evidence="2 3">
    <name type="scientific">Actinomadura litoris</name>
    <dbReference type="NCBI Taxonomy" id="2678616"/>
    <lineage>
        <taxon>Bacteria</taxon>
        <taxon>Bacillati</taxon>
        <taxon>Actinomycetota</taxon>
        <taxon>Actinomycetes</taxon>
        <taxon>Streptosporangiales</taxon>
        <taxon>Thermomonosporaceae</taxon>
        <taxon>Actinomadura</taxon>
    </lineage>
</organism>
<dbReference type="InterPro" id="IPR023214">
    <property type="entry name" value="HAD_sf"/>
</dbReference>
<dbReference type="AlphaFoldDB" id="A0A7K1L9J0"/>
<dbReference type="InterPro" id="IPR036412">
    <property type="entry name" value="HAD-like_sf"/>
</dbReference>
<dbReference type="EMBL" id="WOFH01000013">
    <property type="protein sequence ID" value="MUN41090.1"/>
    <property type="molecule type" value="Genomic_DNA"/>
</dbReference>
<dbReference type="SUPFAM" id="SSF56784">
    <property type="entry name" value="HAD-like"/>
    <property type="match status" value="1"/>
</dbReference>
<dbReference type="Proteomes" id="UP000432015">
    <property type="component" value="Unassembled WGS sequence"/>
</dbReference>
<dbReference type="Gene3D" id="3.40.50.1000">
    <property type="entry name" value="HAD superfamily/HAD-like"/>
    <property type="match status" value="1"/>
</dbReference>